<dbReference type="AlphaFoldDB" id="A0A3Q3DAM6"/>
<reference evidence="1" key="2">
    <citation type="submission" date="2025-09" db="UniProtKB">
        <authorList>
            <consortium name="Ensembl"/>
        </authorList>
    </citation>
    <scope>IDENTIFICATION</scope>
</reference>
<accession>A0A3Q3DAM6</accession>
<protein>
    <submittedName>
        <fullName evidence="1">Uncharacterized protein</fullName>
    </submittedName>
</protein>
<dbReference type="Gene3D" id="3.40.50.12700">
    <property type="match status" value="1"/>
</dbReference>
<sequence>MLNELFHNAKPIVRYNEIGDTDTVISQIKLHLNILWPLRITLQKHFFPIIYYLYVNLILSHEEGDLDQAAVRRQRWRSKSRSANIQANRDLGQVKVFISRATPDPSLSPPTTLIGDYIVGNIHFFNAGTHCFPGTTVPDILDKLPCMLQALPSSIQRVVETNYTDLQQSKLTNGDFKCLLYFLDSCGKSVFISGPLPTHGRGSGHFRILSLHTWLQFTCRSDNVVFIDNFNLFRHRLSFFKKDDIHPNKIR</sequence>
<proteinExistence type="predicted"/>
<dbReference type="Ensembl" id="ENSHCOT00000002245.1">
    <property type="protein sequence ID" value="ENSHCOP00000007289.1"/>
    <property type="gene ID" value="ENSHCOG00000009255.1"/>
</dbReference>
<name>A0A3Q3DAM6_HIPCM</name>
<keyword evidence="2" id="KW-1185">Reference proteome</keyword>
<organism evidence="1 2">
    <name type="scientific">Hippocampus comes</name>
    <name type="common">Tiger tail seahorse</name>
    <dbReference type="NCBI Taxonomy" id="109280"/>
    <lineage>
        <taxon>Eukaryota</taxon>
        <taxon>Metazoa</taxon>
        <taxon>Chordata</taxon>
        <taxon>Craniata</taxon>
        <taxon>Vertebrata</taxon>
        <taxon>Euteleostomi</taxon>
        <taxon>Actinopterygii</taxon>
        <taxon>Neopterygii</taxon>
        <taxon>Teleostei</taxon>
        <taxon>Neoteleostei</taxon>
        <taxon>Acanthomorphata</taxon>
        <taxon>Syngnathiaria</taxon>
        <taxon>Syngnathiformes</taxon>
        <taxon>Syngnathoidei</taxon>
        <taxon>Syngnathidae</taxon>
        <taxon>Hippocampus</taxon>
    </lineage>
</organism>
<dbReference type="STRING" id="109280.ENSHCOP00000007289"/>
<dbReference type="Proteomes" id="UP000264820">
    <property type="component" value="Unplaced"/>
</dbReference>
<dbReference type="GeneTree" id="ENSGT01140000282613"/>
<dbReference type="OMA" id="NIQANRD"/>
<evidence type="ECO:0000313" key="1">
    <source>
        <dbReference type="Ensembl" id="ENSHCOP00000007289.1"/>
    </source>
</evidence>
<reference evidence="1" key="1">
    <citation type="submission" date="2025-08" db="UniProtKB">
        <authorList>
            <consortium name="Ensembl"/>
        </authorList>
    </citation>
    <scope>IDENTIFICATION</scope>
</reference>
<dbReference type="Gene3D" id="3.40.50.12690">
    <property type="match status" value="1"/>
</dbReference>
<evidence type="ECO:0000313" key="2">
    <source>
        <dbReference type="Proteomes" id="UP000264820"/>
    </source>
</evidence>